<dbReference type="Pfam" id="PF17667">
    <property type="entry name" value="Pkinase_fungal"/>
    <property type="match status" value="2"/>
</dbReference>
<dbReference type="PANTHER" id="PTHR38248:SF2">
    <property type="entry name" value="FUNK1 11"/>
    <property type="match status" value="1"/>
</dbReference>
<comment type="caution">
    <text evidence="3">The sequence shown here is derived from an EMBL/GenBank/DDBJ whole genome shotgun (WGS) entry which is preliminary data.</text>
</comment>
<protein>
    <recommendedName>
        <fullName evidence="2">Fungal-type protein kinase domain-containing protein</fullName>
    </recommendedName>
</protein>
<name>A0AAD7FRW1_9AGAR</name>
<evidence type="ECO:0000259" key="2">
    <source>
        <dbReference type="Pfam" id="PF17667"/>
    </source>
</evidence>
<accession>A0AAD7FRW1</accession>
<reference evidence="3" key="1">
    <citation type="submission" date="2023-03" db="EMBL/GenBank/DDBJ databases">
        <title>Massive genome expansion in bonnet fungi (Mycena s.s.) driven by repeated elements and novel gene families across ecological guilds.</title>
        <authorList>
            <consortium name="Lawrence Berkeley National Laboratory"/>
            <person name="Harder C.B."/>
            <person name="Miyauchi S."/>
            <person name="Viragh M."/>
            <person name="Kuo A."/>
            <person name="Thoen E."/>
            <person name="Andreopoulos B."/>
            <person name="Lu D."/>
            <person name="Skrede I."/>
            <person name="Drula E."/>
            <person name="Henrissat B."/>
            <person name="Morin E."/>
            <person name="Kohler A."/>
            <person name="Barry K."/>
            <person name="LaButti K."/>
            <person name="Morin E."/>
            <person name="Salamov A."/>
            <person name="Lipzen A."/>
            <person name="Mereny Z."/>
            <person name="Hegedus B."/>
            <person name="Baldrian P."/>
            <person name="Stursova M."/>
            <person name="Weitz H."/>
            <person name="Taylor A."/>
            <person name="Grigoriev I.V."/>
            <person name="Nagy L.G."/>
            <person name="Martin F."/>
            <person name="Kauserud H."/>
        </authorList>
    </citation>
    <scope>NUCLEOTIDE SEQUENCE</scope>
    <source>
        <strain evidence="3">9284</strain>
    </source>
</reference>
<dbReference type="PANTHER" id="PTHR38248">
    <property type="entry name" value="FUNK1 6"/>
    <property type="match status" value="1"/>
</dbReference>
<evidence type="ECO:0000256" key="1">
    <source>
        <dbReference type="SAM" id="MobiDB-lite"/>
    </source>
</evidence>
<feature type="domain" description="Fungal-type protein kinase" evidence="2">
    <location>
        <begin position="413"/>
        <end position="579"/>
    </location>
</feature>
<organism evidence="3 4">
    <name type="scientific">Roridomyces roridus</name>
    <dbReference type="NCBI Taxonomy" id="1738132"/>
    <lineage>
        <taxon>Eukaryota</taxon>
        <taxon>Fungi</taxon>
        <taxon>Dikarya</taxon>
        <taxon>Basidiomycota</taxon>
        <taxon>Agaricomycotina</taxon>
        <taxon>Agaricomycetes</taxon>
        <taxon>Agaricomycetidae</taxon>
        <taxon>Agaricales</taxon>
        <taxon>Marasmiineae</taxon>
        <taxon>Mycenaceae</taxon>
        <taxon>Roridomyces</taxon>
    </lineage>
</organism>
<gene>
    <name evidence="3" type="ORF">FB45DRAFT_1055342</name>
</gene>
<dbReference type="AlphaFoldDB" id="A0AAD7FRW1"/>
<feature type="region of interest" description="Disordered" evidence="1">
    <location>
        <begin position="102"/>
        <end position="122"/>
    </location>
</feature>
<dbReference type="SUPFAM" id="SSF56112">
    <property type="entry name" value="Protein kinase-like (PK-like)"/>
    <property type="match status" value="1"/>
</dbReference>
<dbReference type="Proteomes" id="UP001221142">
    <property type="component" value="Unassembled WGS sequence"/>
</dbReference>
<keyword evidence="4" id="KW-1185">Reference proteome</keyword>
<evidence type="ECO:0000313" key="3">
    <source>
        <dbReference type="EMBL" id="KAJ7639181.1"/>
    </source>
</evidence>
<proteinExistence type="predicted"/>
<feature type="domain" description="Fungal-type protein kinase" evidence="2">
    <location>
        <begin position="142"/>
        <end position="272"/>
    </location>
</feature>
<dbReference type="EMBL" id="JARKIF010000005">
    <property type="protein sequence ID" value="KAJ7639181.1"/>
    <property type="molecule type" value="Genomic_DNA"/>
</dbReference>
<dbReference type="InterPro" id="IPR040976">
    <property type="entry name" value="Pkinase_fungal"/>
</dbReference>
<sequence>MVSHRTRKSPKKIISFGFADYAKVDRLVYYTFDAEHPSFRAALESGSAQLEAAYNALPSDLQINANGSREEDRLGALLNLGVDVAAAFPEILKDRPSAGLRFVDGDSDGNNGEQPSRPFVAGSLNQGAPSDEIFLEIPVVTDSNWKVLLHRAAEYARSLFTSSPLRKFALVFAHDHCHCQSRFLLFHRGGISASHAFDPRTVSGRRYILHAILALSTCRNWEDLGLPSWHDERHFRLPVDEHAESYVDASVEEVVCADDRFRGRATHVYRLSYPSIQPPSFPTPASPLDQASRHLGNVKFGPTVSFSRPLQPILGQGASINRIPAILKASWVQNNAEGLEMEVLNKCAGLFGCPRPHYSFLPIDDSETPTTNHLFLPTPEEAADEARLSALHWNDWMAETPSPPAPQLSSLFVHITSLVGSSLTLSPDPLSLMMAILHAMLGWLSMFQAGFLHRDISIGNILGLPQGFVMEESFVVDYSLLGEIQPIIVNTEHYDVEGQAARLKELIAKLGVGANAHAFVIDADMATRWPDSVGVRTPPPPVGTMEFMSPATLESLELNKHHLHSTVDDLFFFFYVAEWAAIFHPSGDDLAGVNFLRSLLSRNCRDAAMSQVHRLIPDYPDSDYGLFLSFLGPVFRQWFNEQQDSFISYRRACREAGDVEEKLRLLFFTAAYRGVADLMAIILKHRDSLASYQPTGDLAGV</sequence>
<evidence type="ECO:0000313" key="4">
    <source>
        <dbReference type="Proteomes" id="UP001221142"/>
    </source>
</evidence>
<dbReference type="InterPro" id="IPR011009">
    <property type="entry name" value="Kinase-like_dom_sf"/>
</dbReference>